<evidence type="ECO:0000313" key="1">
    <source>
        <dbReference type="EMBL" id="JAD67750.1"/>
    </source>
</evidence>
<reference evidence="1" key="2">
    <citation type="journal article" date="2015" name="Data Brief">
        <title>Shoot transcriptome of the giant reed, Arundo donax.</title>
        <authorList>
            <person name="Barrero R.A."/>
            <person name="Guerrero F.D."/>
            <person name="Moolhuijzen P."/>
            <person name="Goolsby J.A."/>
            <person name="Tidwell J."/>
            <person name="Bellgard S.E."/>
            <person name="Bellgard M.I."/>
        </authorList>
    </citation>
    <scope>NUCLEOTIDE SEQUENCE</scope>
    <source>
        <tissue evidence="1">Shoot tissue taken approximately 20 cm above the soil surface</tissue>
    </source>
</reference>
<protein>
    <submittedName>
        <fullName evidence="1">Uncharacterized protein</fullName>
    </submittedName>
</protein>
<reference evidence="1" key="1">
    <citation type="submission" date="2014-09" db="EMBL/GenBank/DDBJ databases">
        <authorList>
            <person name="Magalhaes I.L.F."/>
            <person name="Oliveira U."/>
            <person name="Santos F.R."/>
            <person name="Vidigal T.H.D.A."/>
            <person name="Brescovit A.D."/>
            <person name="Santos A.J."/>
        </authorList>
    </citation>
    <scope>NUCLEOTIDE SEQUENCE</scope>
    <source>
        <tissue evidence="1">Shoot tissue taken approximately 20 cm above the soil surface</tissue>
    </source>
</reference>
<organism evidence="1">
    <name type="scientific">Arundo donax</name>
    <name type="common">Giant reed</name>
    <name type="synonym">Donax arundinaceus</name>
    <dbReference type="NCBI Taxonomy" id="35708"/>
    <lineage>
        <taxon>Eukaryota</taxon>
        <taxon>Viridiplantae</taxon>
        <taxon>Streptophyta</taxon>
        <taxon>Embryophyta</taxon>
        <taxon>Tracheophyta</taxon>
        <taxon>Spermatophyta</taxon>
        <taxon>Magnoliopsida</taxon>
        <taxon>Liliopsida</taxon>
        <taxon>Poales</taxon>
        <taxon>Poaceae</taxon>
        <taxon>PACMAD clade</taxon>
        <taxon>Arundinoideae</taxon>
        <taxon>Arundineae</taxon>
        <taxon>Arundo</taxon>
    </lineage>
</organism>
<dbReference type="AlphaFoldDB" id="A0A0A9C2Z0"/>
<sequence>MLLFLGINPFVQHVVFCKITNIFFCT</sequence>
<accession>A0A0A9C2Z0</accession>
<name>A0A0A9C2Z0_ARUDO</name>
<dbReference type="EMBL" id="GBRH01230145">
    <property type="protein sequence ID" value="JAD67750.1"/>
    <property type="molecule type" value="Transcribed_RNA"/>
</dbReference>
<proteinExistence type="predicted"/>